<dbReference type="EMBL" id="JAQLOI010000003">
    <property type="protein sequence ID" value="MDB1125863.1"/>
    <property type="molecule type" value="Genomic_DNA"/>
</dbReference>
<protein>
    <submittedName>
        <fullName evidence="15">Methyl-accepting chemotaxis protein</fullName>
    </submittedName>
</protein>
<evidence type="ECO:0000256" key="10">
    <source>
        <dbReference type="PROSITE-ProRule" id="PRU00284"/>
    </source>
</evidence>
<accession>A0ABT4YY06</accession>
<evidence type="ECO:0000313" key="16">
    <source>
        <dbReference type="Proteomes" id="UP001210678"/>
    </source>
</evidence>
<evidence type="ECO:0000256" key="11">
    <source>
        <dbReference type="SAM" id="Phobius"/>
    </source>
</evidence>
<keyword evidence="3" id="KW-0145">Chemotaxis</keyword>
<dbReference type="InterPro" id="IPR000727">
    <property type="entry name" value="T_SNARE_dom"/>
</dbReference>
<sequence length="660" mass="72345">MNLPFKTIRQKYSFLLIVFVAVISVLTILGVKQWVQPNLRAEEEKNLSFAVKDIATEIKLTLAAVKAQQRATTQLVPNLQSDQIDEVLPHIVDQYGNQLVFGGGIWPLPNMREKGVDRASTFYHRDGSGKLIENTYWNSDEAPSYYTQAWHMAGQQAPKGECVWANAYKDGASTQPRTNCAMAIYQNSKLYGVSTVDVTLGFFNTLVSNKERELNAEILIVESDGKILSKNKVLTGDDVILSQLNGQNYSMATELDKALKNKEFRREYTQNGEDHTLLIQDIEGTPWLVAVSQPTRLLTIHTQETMNILAKIQLPMIFLLLAALLIAFTNLGNRFKGLKENVDTLSAGDADLSMRLPINGEDELDAVSESMNNFIVYLQQLIQKVSDANQKCSEQIVSMSTVTKQSLVILENHVKETDMVAAAVNELSSSSLEVAGHTSQSTEITSQAQEQALEANRSANEATEGVGNLMSNVELTAKNVAMMQENAASIESVLQVIGGIAEQTNLLALNAAIEAARAGEQGRGFAVVADEVRNLAAKTQQSTSEVADMLDTLKMGVETTVSSMNNTKEQCVKTSELTHKVTDGIATMQESVINVDDVSVQIATAAREQSEVADGINQSMESIRVMLQQLHSQGQTSEQHAHALESANTELQTLVGQFKL</sequence>
<keyword evidence="8 10" id="KW-0807">Transducer</keyword>
<dbReference type="PROSITE" id="PS50192">
    <property type="entry name" value="T_SNARE"/>
    <property type="match status" value="1"/>
</dbReference>
<proteinExistence type="inferred from homology"/>
<evidence type="ECO:0000256" key="7">
    <source>
        <dbReference type="ARBA" id="ARBA00023136"/>
    </source>
</evidence>
<feature type="domain" description="T-SNARE coiled-coil homology" evidence="13">
    <location>
        <begin position="575"/>
        <end position="637"/>
    </location>
</feature>
<organism evidence="15 16">
    <name type="scientific">Vibrio algarum</name>
    <dbReference type="NCBI Taxonomy" id="3020714"/>
    <lineage>
        <taxon>Bacteria</taxon>
        <taxon>Pseudomonadati</taxon>
        <taxon>Pseudomonadota</taxon>
        <taxon>Gammaproteobacteria</taxon>
        <taxon>Vibrionales</taxon>
        <taxon>Vibrionaceae</taxon>
        <taxon>Vibrio</taxon>
    </lineage>
</organism>
<comment type="caution">
    <text evidence="15">The sequence shown here is derived from an EMBL/GenBank/DDBJ whole genome shotgun (WGS) entry which is preliminary data.</text>
</comment>
<evidence type="ECO:0000256" key="4">
    <source>
        <dbReference type="ARBA" id="ARBA00022519"/>
    </source>
</evidence>
<dbReference type="InterPro" id="IPR003660">
    <property type="entry name" value="HAMP_dom"/>
</dbReference>
<dbReference type="PROSITE" id="PS50111">
    <property type="entry name" value="CHEMOTAXIS_TRANSDUC_2"/>
    <property type="match status" value="1"/>
</dbReference>
<dbReference type="PANTHER" id="PTHR32089">
    <property type="entry name" value="METHYL-ACCEPTING CHEMOTAXIS PROTEIN MCPB"/>
    <property type="match status" value="1"/>
</dbReference>
<keyword evidence="16" id="KW-1185">Reference proteome</keyword>
<keyword evidence="5 11" id="KW-0812">Transmembrane</keyword>
<dbReference type="InterPro" id="IPR033479">
    <property type="entry name" value="dCache_1"/>
</dbReference>
<dbReference type="SUPFAM" id="SSF58104">
    <property type="entry name" value="Methyl-accepting chemotaxis protein (MCP) signaling domain"/>
    <property type="match status" value="1"/>
</dbReference>
<dbReference type="InterPro" id="IPR004089">
    <property type="entry name" value="MCPsignal_dom"/>
</dbReference>
<keyword evidence="6 11" id="KW-1133">Transmembrane helix</keyword>
<dbReference type="Pfam" id="PF02743">
    <property type="entry name" value="dCache_1"/>
    <property type="match status" value="1"/>
</dbReference>
<dbReference type="Gene3D" id="1.10.287.950">
    <property type="entry name" value="Methyl-accepting chemotaxis protein"/>
    <property type="match status" value="1"/>
</dbReference>
<evidence type="ECO:0000256" key="2">
    <source>
        <dbReference type="ARBA" id="ARBA00022475"/>
    </source>
</evidence>
<evidence type="ECO:0000256" key="6">
    <source>
        <dbReference type="ARBA" id="ARBA00022989"/>
    </source>
</evidence>
<evidence type="ECO:0000256" key="3">
    <source>
        <dbReference type="ARBA" id="ARBA00022500"/>
    </source>
</evidence>
<feature type="transmembrane region" description="Helical" evidence="11">
    <location>
        <begin position="12"/>
        <end position="31"/>
    </location>
</feature>
<dbReference type="Gene3D" id="3.30.450.20">
    <property type="entry name" value="PAS domain"/>
    <property type="match status" value="1"/>
</dbReference>
<keyword evidence="7 11" id="KW-0472">Membrane</keyword>
<evidence type="ECO:0000259" key="13">
    <source>
        <dbReference type="PROSITE" id="PS50192"/>
    </source>
</evidence>
<evidence type="ECO:0000259" key="12">
    <source>
        <dbReference type="PROSITE" id="PS50111"/>
    </source>
</evidence>
<dbReference type="PROSITE" id="PS50885">
    <property type="entry name" value="HAMP"/>
    <property type="match status" value="1"/>
</dbReference>
<dbReference type="SMART" id="SM00283">
    <property type="entry name" value="MA"/>
    <property type="match status" value="1"/>
</dbReference>
<evidence type="ECO:0000256" key="8">
    <source>
        <dbReference type="ARBA" id="ARBA00023224"/>
    </source>
</evidence>
<comment type="subcellular location">
    <subcellularLocation>
        <location evidence="1">Cell inner membrane</location>
        <topology evidence="1">Multi-pass membrane protein</topology>
    </subcellularLocation>
</comment>
<keyword evidence="4" id="KW-0997">Cell inner membrane</keyword>
<gene>
    <name evidence="15" type="ORF">PGX00_20240</name>
</gene>
<dbReference type="CDD" id="cd11386">
    <property type="entry name" value="MCP_signal"/>
    <property type="match status" value="1"/>
</dbReference>
<evidence type="ECO:0000256" key="1">
    <source>
        <dbReference type="ARBA" id="ARBA00004429"/>
    </source>
</evidence>
<feature type="domain" description="Methyl-accepting transducer" evidence="12">
    <location>
        <begin position="411"/>
        <end position="624"/>
    </location>
</feature>
<feature type="domain" description="HAMP" evidence="14">
    <location>
        <begin position="329"/>
        <end position="383"/>
    </location>
</feature>
<evidence type="ECO:0000256" key="9">
    <source>
        <dbReference type="ARBA" id="ARBA00029447"/>
    </source>
</evidence>
<dbReference type="Pfam" id="PF00015">
    <property type="entry name" value="MCPsignal"/>
    <property type="match status" value="1"/>
</dbReference>
<name>A0ABT4YY06_9VIBR</name>
<keyword evidence="2" id="KW-1003">Cell membrane</keyword>
<dbReference type="PANTHER" id="PTHR32089:SF55">
    <property type="entry name" value="METHYL ACCEPTING SENSORY TRANSDUCER WITH CACHE_2 SMALL MOLECULE BINDING DOMAIN"/>
    <property type="match status" value="1"/>
</dbReference>
<evidence type="ECO:0000256" key="5">
    <source>
        <dbReference type="ARBA" id="ARBA00022692"/>
    </source>
</evidence>
<evidence type="ECO:0000313" key="15">
    <source>
        <dbReference type="EMBL" id="MDB1125863.1"/>
    </source>
</evidence>
<evidence type="ECO:0000259" key="14">
    <source>
        <dbReference type="PROSITE" id="PS50885"/>
    </source>
</evidence>
<reference evidence="15 16" key="1">
    <citation type="submission" date="2023-01" db="EMBL/GenBank/DDBJ databases">
        <title>Vibrio sp. KJ40-1 sp.nov, isolated from marine algae.</title>
        <authorList>
            <person name="Butt M."/>
            <person name="Kim J.M.J."/>
            <person name="Jeon C.O.C."/>
        </authorList>
    </citation>
    <scope>NUCLEOTIDE SEQUENCE [LARGE SCALE GENOMIC DNA]</scope>
    <source>
        <strain evidence="15 16">KJ40-1</strain>
    </source>
</reference>
<comment type="similarity">
    <text evidence="9">Belongs to the methyl-accepting chemotaxis (MCP) protein family.</text>
</comment>
<dbReference type="RefSeq" id="WP_272139963.1">
    <property type="nucleotide sequence ID" value="NZ_JAQLOI010000003.1"/>
</dbReference>
<dbReference type="Proteomes" id="UP001210678">
    <property type="component" value="Unassembled WGS sequence"/>
</dbReference>